<gene>
    <name evidence="1" type="ORF">BG61_06350</name>
</gene>
<proteinExistence type="predicted"/>
<organism evidence="1 2">
    <name type="scientific">Caballeronia glathei</name>
    <dbReference type="NCBI Taxonomy" id="60547"/>
    <lineage>
        <taxon>Bacteria</taxon>
        <taxon>Pseudomonadati</taxon>
        <taxon>Pseudomonadota</taxon>
        <taxon>Betaproteobacteria</taxon>
        <taxon>Burkholderiales</taxon>
        <taxon>Burkholderiaceae</taxon>
        <taxon>Caballeronia</taxon>
    </lineage>
</organism>
<evidence type="ECO:0000313" key="1">
    <source>
        <dbReference type="EMBL" id="KDR42760.1"/>
    </source>
</evidence>
<protein>
    <submittedName>
        <fullName evidence="1">Uncharacterized protein</fullName>
    </submittedName>
</protein>
<evidence type="ECO:0000313" key="2">
    <source>
        <dbReference type="Proteomes" id="UP000027466"/>
    </source>
</evidence>
<comment type="caution">
    <text evidence="1">The sequence shown here is derived from an EMBL/GenBank/DDBJ whole genome shotgun (WGS) entry which is preliminary data.</text>
</comment>
<dbReference type="AlphaFoldDB" id="A0A069PQ82"/>
<dbReference type="EMBL" id="JFHC01000013">
    <property type="protein sequence ID" value="KDR42760.1"/>
    <property type="molecule type" value="Genomic_DNA"/>
</dbReference>
<accession>A0A069PQ82</accession>
<dbReference type="Proteomes" id="UP000027466">
    <property type="component" value="Unassembled WGS sequence"/>
</dbReference>
<sequence>MWTCIRCEAKVLDSDAEPAVDSFGCYFVCRRCSRRNTLINASSTGTIVLIQAPDKKPRWIARNALLFP</sequence>
<reference evidence="1 2" key="1">
    <citation type="submission" date="2014-03" db="EMBL/GenBank/DDBJ databases">
        <title>Draft Genome Sequences of Four Burkholderia Strains.</title>
        <authorList>
            <person name="Liu X.Y."/>
            <person name="Li C.X."/>
            <person name="Xu J.H."/>
        </authorList>
    </citation>
    <scope>NUCLEOTIDE SEQUENCE [LARGE SCALE GENOMIC DNA]</scope>
    <source>
        <strain evidence="1 2">DSM 50014</strain>
    </source>
</reference>
<name>A0A069PQ82_9BURK</name>
<keyword evidence="2" id="KW-1185">Reference proteome</keyword>